<dbReference type="PANTHER" id="PTHR18952:SF265">
    <property type="entry name" value="CARBONIC ANHYDRASE"/>
    <property type="match status" value="1"/>
</dbReference>
<dbReference type="SUPFAM" id="SSF51069">
    <property type="entry name" value="Carbonic anhydrase"/>
    <property type="match status" value="1"/>
</dbReference>
<keyword evidence="4" id="KW-0862">Zinc</keyword>
<accession>A0A3B1BCK8</accession>
<gene>
    <name evidence="8" type="ORF">MNBD_GAMMA24-304</name>
</gene>
<dbReference type="EMBL" id="UOFZ01000010">
    <property type="protein sequence ID" value="VAX12081.1"/>
    <property type="molecule type" value="Genomic_DNA"/>
</dbReference>
<protein>
    <recommendedName>
        <fullName evidence="2">carbonic anhydrase</fullName>
        <ecNumber evidence="2">4.2.1.1</ecNumber>
    </recommendedName>
</protein>
<keyword evidence="5 8" id="KW-0456">Lyase</keyword>
<name>A0A3B1BCK8_9ZZZZ</name>
<reference evidence="8" key="1">
    <citation type="submission" date="2018-06" db="EMBL/GenBank/DDBJ databases">
        <authorList>
            <person name="Zhirakovskaya E."/>
        </authorList>
    </citation>
    <scope>NUCLEOTIDE SEQUENCE</scope>
</reference>
<dbReference type="PANTHER" id="PTHR18952">
    <property type="entry name" value="CARBONIC ANHYDRASE"/>
    <property type="match status" value="1"/>
</dbReference>
<dbReference type="InterPro" id="IPR023561">
    <property type="entry name" value="Carbonic_anhydrase_a-class"/>
</dbReference>
<evidence type="ECO:0000256" key="2">
    <source>
        <dbReference type="ARBA" id="ARBA00012925"/>
    </source>
</evidence>
<dbReference type="Pfam" id="PF00194">
    <property type="entry name" value="Carb_anhydrase"/>
    <property type="match status" value="1"/>
</dbReference>
<evidence type="ECO:0000256" key="4">
    <source>
        <dbReference type="ARBA" id="ARBA00022833"/>
    </source>
</evidence>
<comment type="similarity">
    <text evidence="1">Belongs to the alpha-carbonic anhydrase family.</text>
</comment>
<dbReference type="GO" id="GO:0008270">
    <property type="term" value="F:zinc ion binding"/>
    <property type="evidence" value="ECO:0007669"/>
    <property type="project" value="InterPro"/>
</dbReference>
<sequence>MKHMIRYLKSGLILLLLSFSTLTLAGSEHAGAHWGYVDGTGPAHWGDMKHEFSTCKTGKHQSPINISATHNASLPTIRFSYKATPLNVVNNGHTIQVNYAPGSHITVAGKQYELLQFHFHSPSEHEINGKPADMVAHLVHKAADGQLAVVAVLMKKGASNPLIEKIWKHMPSHKGEYSKAAIKINVSDLLPKDKAYYHYSGSLTTPPCSEGVNWMLLKNKVDVAPAQVAAFIDIFPKSTRPVQPLNGRTIEVSH</sequence>
<dbReference type="InterPro" id="IPR041891">
    <property type="entry name" value="Alpha_CA_prokaryot-like"/>
</dbReference>
<evidence type="ECO:0000313" key="8">
    <source>
        <dbReference type="EMBL" id="VAX12081.1"/>
    </source>
</evidence>
<evidence type="ECO:0000256" key="3">
    <source>
        <dbReference type="ARBA" id="ARBA00022723"/>
    </source>
</evidence>
<proteinExistence type="inferred from homology"/>
<comment type="catalytic activity">
    <reaction evidence="6">
        <text>hydrogencarbonate + H(+) = CO2 + H2O</text>
        <dbReference type="Rhea" id="RHEA:10748"/>
        <dbReference type="ChEBI" id="CHEBI:15377"/>
        <dbReference type="ChEBI" id="CHEBI:15378"/>
        <dbReference type="ChEBI" id="CHEBI:16526"/>
        <dbReference type="ChEBI" id="CHEBI:17544"/>
        <dbReference type="EC" id="4.2.1.1"/>
    </reaction>
</comment>
<dbReference type="CDD" id="cd03124">
    <property type="entry name" value="alpha_CA_prokaryotic_like"/>
    <property type="match status" value="1"/>
</dbReference>
<dbReference type="Gene3D" id="3.10.200.10">
    <property type="entry name" value="Alpha carbonic anhydrase"/>
    <property type="match status" value="1"/>
</dbReference>
<evidence type="ECO:0000256" key="1">
    <source>
        <dbReference type="ARBA" id="ARBA00010718"/>
    </source>
</evidence>
<dbReference type="PROSITE" id="PS51144">
    <property type="entry name" value="ALPHA_CA_2"/>
    <property type="match status" value="1"/>
</dbReference>
<dbReference type="InterPro" id="IPR001148">
    <property type="entry name" value="CA_dom"/>
</dbReference>
<dbReference type="AlphaFoldDB" id="A0A3B1BCK8"/>
<evidence type="ECO:0000256" key="6">
    <source>
        <dbReference type="ARBA" id="ARBA00048348"/>
    </source>
</evidence>
<evidence type="ECO:0000259" key="7">
    <source>
        <dbReference type="PROSITE" id="PS51144"/>
    </source>
</evidence>
<evidence type="ECO:0000256" key="5">
    <source>
        <dbReference type="ARBA" id="ARBA00023239"/>
    </source>
</evidence>
<dbReference type="SMART" id="SM01057">
    <property type="entry name" value="Carb_anhydrase"/>
    <property type="match status" value="1"/>
</dbReference>
<organism evidence="8">
    <name type="scientific">hydrothermal vent metagenome</name>
    <dbReference type="NCBI Taxonomy" id="652676"/>
    <lineage>
        <taxon>unclassified sequences</taxon>
        <taxon>metagenomes</taxon>
        <taxon>ecological metagenomes</taxon>
    </lineage>
</organism>
<feature type="domain" description="Alpha-carbonic anhydrase" evidence="7">
    <location>
        <begin position="32"/>
        <end position="254"/>
    </location>
</feature>
<dbReference type="InterPro" id="IPR036398">
    <property type="entry name" value="CA_dom_sf"/>
</dbReference>
<keyword evidence="3" id="KW-0479">Metal-binding</keyword>
<dbReference type="EC" id="4.2.1.1" evidence="2"/>
<dbReference type="GO" id="GO:0004089">
    <property type="term" value="F:carbonate dehydratase activity"/>
    <property type="evidence" value="ECO:0007669"/>
    <property type="project" value="UniProtKB-EC"/>
</dbReference>